<accession>C1MP46</accession>
<evidence type="ECO:0000313" key="3">
    <source>
        <dbReference type="Proteomes" id="UP000001876"/>
    </source>
</evidence>
<dbReference type="KEGG" id="mpp:MICPUCDRAFT_56143"/>
<protein>
    <submittedName>
        <fullName evidence="2">Predicted protein</fullName>
    </submittedName>
</protein>
<organism evidence="3">
    <name type="scientific">Micromonas pusilla (strain CCMP1545)</name>
    <name type="common">Picoplanktonic green alga</name>
    <dbReference type="NCBI Taxonomy" id="564608"/>
    <lineage>
        <taxon>Eukaryota</taxon>
        <taxon>Viridiplantae</taxon>
        <taxon>Chlorophyta</taxon>
        <taxon>Mamiellophyceae</taxon>
        <taxon>Mamiellales</taxon>
        <taxon>Mamiellaceae</taxon>
        <taxon>Micromonas</taxon>
    </lineage>
</organism>
<feature type="compositionally biased region" description="Polar residues" evidence="1">
    <location>
        <begin position="422"/>
        <end position="433"/>
    </location>
</feature>
<evidence type="ECO:0000256" key="1">
    <source>
        <dbReference type="SAM" id="MobiDB-lite"/>
    </source>
</evidence>
<name>C1MP46_MICPC</name>
<dbReference type="Proteomes" id="UP000001876">
    <property type="component" value="Unassembled WGS sequence"/>
</dbReference>
<reference evidence="2 3" key="1">
    <citation type="journal article" date="2009" name="Science">
        <title>Green evolution and dynamic adaptations revealed by genomes of the marine picoeukaryotes Micromonas.</title>
        <authorList>
            <person name="Worden A.Z."/>
            <person name="Lee J.H."/>
            <person name="Mock T."/>
            <person name="Rouze P."/>
            <person name="Simmons M.P."/>
            <person name="Aerts A.L."/>
            <person name="Allen A.E."/>
            <person name="Cuvelier M.L."/>
            <person name="Derelle E."/>
            <person name="Everett M.V."/>
            <person name="Foulon E."/>
            <person name="Grimwood J."/>
            <person name="Gundlach H."/>
            <person name="Henrissat B."/>
            <person name="Napoli C."/>
            <person name="McDonald S.M."/>
            <person name="Parker M.S."/>
            <person name="Rombauts S."/>
            <person name="Salamov A."/>
            <person name="Von Dassow P."/>
            <person name="Badger J.H."/>
            <person name="Coutinho P.M."/>
            <person name="Demir E."/>
            <person name="Dubchak I."/>
            <person name="Gentemann C."/>
            <person name="Eikrem W."/>
            <person name="Gready J.E."/>
            <person name="John U."/>
            <person name="Lanier W."/>
            <person name="Lindquist E.A."/>
            <person name="Lucas S."/>
            <person name="Mayer K.F."/>
            <person name="Moreau H."/>
            <person name="Not F."/>
            <person name="Otillar R."/>
            <person name="Panaud O."/>
            <person name="Pangilinan J."/>
            <person name="Paulsen I."/>
            <person name="Piegu B."/>
            <person name="Poliakov A."/>
            <person name="Robbens S."/>
            <person name="Schmutz J."/>
            <person name="Toulza E."/>
            <person name="Wyss T."/>
            <person name="Zelensky A."/>
            <person name="Zhou K."/>
            <person name="Armbrust E.V."/>
            <person name="Bhattacharya D."/>
            <person name="Goodenough U.W."/>
            <person name="Van de Peer Y."/>
            <person name="Grigoriev I.V."/>
        </authorList>
    </citation>
    <scope>NUCLEOTIDE SEQUENCE [LARGE SCALE GENOMIC DNA]</scope>
    <source>
        <strain evidence="2 3">CCMP1545</strain>
    </source>
</reference>
<sequence length="433" mass="46387">MALCDYDATTQRARTPRRATARDTTRTMSEASFRSRASNLRSDSGGGAGATALAAVEPVDESESYGLREVDTRTRGERARDYAVRFVTDKVRNAPQAEDGGAVQGGAFTSVDAGGNVYADPEKMEAIGTEALETALAQIPEDDDDDDDASNPGAAFQKAFALRKMREDLFEQVKEACMEQASQEMRIARRRALVASHATQPKAPPQRQSGLVQPEFLSNSRKAMGEANSAKMSYYQAPDPYDESVFGVTNTSIYRVKNDARTTQRMLEFLLGYSSVVDPDDLEEIEAGAMGLTVSRGKGMRELALKYATHLDKTLPERHANVLKSLVKTAADDFIRQELLGFDAAQAYAQRERESASEVAATNKQAWMTSMFPDALWPNKAKVGGADKAALPSVGTLGAFGGGGGGGGNPGDGAVQVRMNPSGFNAGSTYSGS</sequence>
<keyword evidence="3" id="KW-1185">Reference proteome</keyword>
<dbReference type="EMBL" id="GG663737">
    <property type="protein sequence ID" value="EEH58403.1"/>
    <property type="molecule type" value="Genomic_DNA"/>
</dbReference>
<gene>
    <name evidence="2" type="ORF">MICPUCDRAFT_56143</name>
</gene>
<dbReference type="AlphaFoldDB" id="C1MP46"/>
<feature type="compositionally biased region" description="Polar residues" evidence="1">
    <location>
        <begin position="28"/>
        <end position="42"/>
    </location>
</feature>
<dbReference type="OrthoDB" id="10471898at2759"/>
<proteinExistence type="predicted"/>
<feature type="region of interest" description="Disordered" evidence="1">
    <location>
        <begin position="1"/>
        <end position="49"/>
    </location>
</feature>
<dbReference type="GeneID" id="9682660"/>
<feature type="region of interest" description="Disordered" evidence="1">
    <location>
        <begin position="407"/>
        <end position="433"/>
    </location>
</feature>
<dbReference type="RefSeq" id="XP_003056758.1">
    <property type="nucleotide sequence ID" value="XM_003056712.1"/>
</dbReference>
<evidence type="ECO:0000313" key="2">
    <source>
        <dbReference type="EMBL" id="EEH58403.1"/>
    </source>
</evidence>
<dbReference type="OMA" id="YSRHERM"/>